<dbReference type="EMBL" id="RKQN01000006">
    <property type="protein sequence ID" value="RPE74786.1"/>
    <property type="molecule type" value="Genomic_DNA"/>
</dbReference>
<name>A0A3N4UVK7_9GAMM</name>
<dbReference type="GO" id="GO:0016788">
    <property type="term" value="F:hydrolase activity, acting on ester bonds"/>
    <property type="evidence" value="ECO:0007669"/>
    <property type="project" value="InterPro"/>
</dbReference>
<dbReference type="Pfam" id="PF07819">
    <property type="entry name" value="PGAP1"/>
    <property type="match status" value="1"/>
</dbReference>
<proteinExistence type="predicted"/>
<dbReference type="SUPFAM" id="SSF53474">
    <property type="entry name" value="alpha/beta-Hydrolases"/>
    <property type="match status" value="1"/>
</dbReference>
<dbReference type="InterPro" id="IPR029058">
    <property type="entry name" value="AB_hydrolase_fold"/>
</dbReference>
<reference evidence="3 4" key="1">
    <citation type="submission" date="2018-11" db="EMBL/GenBank/DDBJ databases">
        <title>Genomic Encyclopedia of Type Strains, Phase IV (KMG-IV): sequencing the most valuable type-strain genomes for metagenomic binning, comparative biology and taxonomic classification.</title>
        <authorList>
            <person name="Goeker M."/>
        </authorList>
    </citation>
    <scope>NUCLEOTIDE SEQUENCE [LARGE SCALE GENOMIC DNA]</scope>
    <source>
        <strain evidence="3 4">DSM 25623</strain>
    </source>
</reference>
<dbReference type="RefSeq" id="WP_123771313.1">
    <property type="nucleotide sequence ID" value="NZ_RKQN01000006.1"/>
</dbReference>
<dbReference type="AlphaFoldDB" id="A0A3N4UVK7"/>
<feature type="region of interest" description="Disordered" evidence="1">
    <location>
        <begin position="468"/>
        <end position="491"/>
    </location>
</feature>
<evidence type="ECO:0000259" key="2">
    <source>
        <dbReference type="Pfam" id="PF07819"/>
    </source>
</evidence>
<dbReference type="Proteomes" id="UP000269708">
    <property type="component" value="Unassembled WGS sequence"/>
</dbReference>
<protein>
    <submittedName>
        <fullName evidence="3">PGAP1-like protein</fullName>
    </submittedName>
</protein>
<gene>
    <name evidence="3" type="ORF">EDC50_2998</name>
</gene>
<evidence type="ECO:0000256" key="1">
    <source>
        <dbReference type="SAM" id="MobiDB-lite"/>
    </source>
</evidence>
<organism evidence="3 4">
    <name type="scientific">Vulcaniibacterium tengchongense</name>
    <dbReference type="NCBI Taxonomy" id="1273429"/>
    <lineage>
        <taxon>Bacteria</taxon>
        <taxon>Pseudomonadati</taxon>
        <taxon>Pseudomonadota</taxon>
        <taxon>Gammaproteobacteria</taxon>
        <taxon>Lysobacterales</taxon>
        <taxon>Lysobacteraceae</taxon>
        <taxon>Vulcaniibacterium</taxon>
    </lineage>
</organism>
<dbReference type="OrthoDB" id="9814331at2"/>
<sequence>MPQNNNEVIIDALDRDESGRPVARPRLTPNQDQRDKVCLMPPEAVIPVVFLPGIMGSNLKAKDGGRAVWRPPNMDGVGAILSALGQLFSYWFKGPATRQRELNPPGVEVDPRGSIETEGTLEREVARDRGWGTVMRSAYNPVMSVMEERLNNLMVLGEMMEWWNDEGRRVPSDYGDQKSNPPLTEDDLKHAAQYRYEVWGGGYNWLQSNVDSANDIKDYIENKVLASYPEDQRGRMKVILVTHSMGGFVARALTEIVGYEKVLGVVHGVMPATGAPAIYHHMRCGYEGVASVILGRDAAEVVAVAAYSPGALQLTPAFDYAGGKPWLKLGDGGASEPGRSLPTSGNPYDEIYKSRAWYGLIPEHNAKLINPAQLTGPAQESKDIYGGMSSLEAFDLTIDSVRSFHAELAKKYPKPAYCHYGADSGQKTWSEVRWQGTLTALPEQWQVEDDDGNGRLRLTNAGQHVELEFGPPEGMGDGTVSTESGSAPGEAGVQASFRQGNQADGAYARMNGKGKEQGYEHQDSYNDPRAQWATLYGIVRIARQADWSSC</sequence>
<accession>A0A3N4UVK7</accession>
<feature type="domain" description="GPI inositol-deacylase PGAP1-like alpha/beta" evidence="2">
    <location>
        <begin position="218"/>
        <end position="259"/>
    </location>
</feature>
<evidence type="ECO:0000313" key="4">
    <source>
        <dbReference type="Proteomes" id="UP000269708"/>
    </source>
</evidence>
<dbReference type="PANTHER" id="PTHR11440">
    <property type="entry name" value="LECITHIN-CHOLESTEROL ACYLTRANSFERASE-RELATED"/>
    <property type="match status" value="1"/>
</dbReference>
<dbReference type="Gene3D" id="3.40.50.1820">
    <property type="entry name" value="alpha/beta hydrolase"/>
    <property type="match status" value="1"/>
</dbReference>
<evidence type="ECO:0000313" key="3">
    <source>
        <dbReference type="EMBL" id="RPE74786.1"/>
    </source>
</evidence>
<feature type="region of interest" description="Disordered" evidence="1">
    <location>
        <begin position="14"/>
        <end position="33"/>
    </location>
</feature>
<dbReference type="InterPro" id="IPR012908">
    <property type="entry name" value="PGAP1-ab_dom-like"/>
</dbReference>
<keyword evidence="4" id="KW-1185">Reference proteome</keyword>
<comment type="caution">
    <text evidence="3">The sequence shown here is derived from an EMBL/GenBank/DDBJ whole genome shotgun (WGS) entry which is preliminary data.</text>
</comment>